<feature type="domain" description="B box-type" evidence="6">
    <location>
        <begin position="70"/>
        <end position="111"/>
    </location>
</feature>
<dbReference type="Proteomes" id="UP000518266">
    <property type="component" value="Unassembled WGS sequence"/>
</dbReference>
<accession>A0A7J5XUJ4</accession>
<reference evidence="7 8" key="1">
    <citation type="submission" date="2020-03" db="EMBL/GenBank/DDBJ databases">
        <title>Dissostichus mawsoni Genome sequencing and assembly.</title>
        <authorList>
            <person name="Park H."/>
        </authorList>
    </citation>
    <scope>NUCLEOTIDE SEQUENCE [LARGE SCALE GENOMIC DNA]</scope>
    <source>
        <strain evidence="7">DM0001</strain>
        <tissue evidence="7">Muscle</tissue>
    </source>
</reference>
<dbReference type="InterPro" id="IPR000315">
    <property type="entry name" value="Znf_B-box"/>
</dbReference>
<dbReference type="SMART" id="SM00184">
    <property type="entry name" value="RING"/>
    <property type="match status" value="1"/>
</dbReference>
<dbReference type="Gene3D" id="3.30.40.10">
    <property type="entry name" value="Zinc/RING finger domain, C3HC4 (zinc finger)"/>
    <property type="match status" value="1"/>
</dbReference>
<dbReference type="PROSITE" id="PS50119">
    <property type="entry name" value="ZF_BBOX"/>
    <property type="match status" value="1"/>
</dbReference>
<evidence type="ECO:0008006" key="9">
    <source>
        <dbReference type="Google" id="ProtNLM"/>
    </source>
</evidence>
<comment type="caution">
    <text evidence="7">The sequence shown here is derived from an EMBL/GenBank/DDBJ whole genome shotgun (WGS) entry which is preliminary data.</text>
</comment>
<dbReference type="InterPro" id="IPR001841">
    <property type="entry name" value="Znf_RING"/>
</dbReference>
<gene>
    <name evidence="7" type="ORF">F7725_018876</name>
</gene>
<dbReference type="Pfam" id="PF00643">
    <property type="entry name" value="zf-B_box"/>
    <property type="match status" value="1"/>
</dbReference>
<dbReference type="InterPro" id="IPR017907">
    <property type="entry name" value="Znf_RING_CS"/>
</dbReference>
<dbReference type="EMBL" id="JAAKFY010000021">
    <property type="protein sequence ID" value="KAF3840159.1"/>
    <property type="molecule type" value="Genomic_DNA"/>
</dbReference>
<organism evidence="7 8">
    <name type="scientific">Dissostichus mawsoni</name>
    <name type="common">Antarctic cod</name>
    <dbReference type="NCBI Taxonomy" id="36200"/>
    <lineage>
        <taxon>Eukaryota</taxon>
        <taxon>Metazoa</taxon>
        <taxon>Chordata</taxon>
        <taxon>Craniata</taxon>
        <taxon>Vertebrata</taxon>
        <taxon>Euteleostomi</taxon>
        <taxon>Actinopterygii</taxon>
        <taxon>Neopterygii</taxon>
        <taxon>Teleostei</taxon>
        <taxon>Neoteleostei</taxon>
        <taxon>Acanthomorphata</taxon>
        <taxon>Eupercaria</taxon>
        <taxon>Perciformes</taxon>
        <taxon>Notothenioidei</taxon>
        <taxon>Nototheniidae</taxon>
        <taxon>Dissostichus</taxon>
    </lineage>
</organism>
<evidence type="ECO:0000313" key="8">
    <source>
        <dbReference type="Proteomes" id="UP000518266"/>
    </source>
</evidence>
<evidence type="ECO:0000313" key="7">
    <source>
        <dbReference type="EMBL" id="KAF3840159.1"/>
    </source>
</evidence>
<protein>
    <recommendedName>
        <fullName evidence="9">RING-type domain-containing protein</fullName>
    </recommendedName>
</protein>
<dbReference type="PROSITE" id="PS00518">
    <property type="entry name" value="ZF_RING_1"/>
    <property type="match status" value="1"/>
</dbReference>
<keyword evidence="2 4" id="KW-0863">Zinc-finger</keyword>
<evidence type="ECO:0000256" key="1">
    <source>
        <dbReference type="ARBA" id="ARBA00022723"/>
    </source>
</evidence>
<sequence>MFFQSDEELVCPVCKDIFKQPVVLSCSHSFCKDCLQTWWWGKPICMCPCCNQISPTCDPPCNLARICKITSEALCSLHSEKLKLFCQQHQEPVCVIYRDSKTHSNHRFTPVNEAAEALKKELQKSLKPLQEKLKLFEQIKGNFGQTAEHINVQVQQTEGQLRSSLRSFTSFYKGRKRLGWVL</sequence>
<dbReference type="OrthoDB" id="654191at2759"/>
<dbReference type="InterPro" id="IPR027370">
    <property type="entry name" value="Znf-RING_euk"/>
</dbReference>
<dbReference type="PANTHER" id="PTHR24103">
    <property type="entry name" value="E3 UBIQUITIN-PROTEIN LIGASE TRIM"/>
    <property type="match status" value="1"/>
</dbReference>
<dbReference type="Gene3D" id="3.30.160.60">
    <property type="entry name" value="Classic Zinc Finger"/>
    <property type="match status" value="1"/>
</dbReference>
<feature type="domain" description="RING-type" evidence="5">
    <location>
        <begin position="11"/>
        <end position="51"/>
    </location>
</feature>
<dbReference type="GO" id="GO:0008270">
    <property type="term" value="F:zinc ion binding"/>
    <property type="evidence" value="ECO:0007669"/>
    <property type="project" value="UniProtKB-KW"/>
</dbReference>
<proteinExistence type="predicted"/>
<evidence type="ECO:0000256" key="2">
    <source>
        <dbReference type="ARBA" id="ARBA00022771"/>
    </source>
</evidence>
<dbReference type="InterPro" id="IPR050143">
    <property type="entry name" value="TRIM/RBCC"/>
</dbReference>
<dbReference type="PROSITE" id="PS50089">
    <property type="entry name" value="ZF_RING_2"/>
    <property type="match status" value="1"/>
</dbReference>
<evidence type="ECO:0000259" key="5">
    <source>
        <dbReference type="PROSITE" id="PS50089"/>
    </source>
</evidence>
<name>A0A7J5XUJ4_DISMA</name>
<keyword evidence="8" id="KW-1185">Reference proteome</keyword>
<evidence type="ECO:0000256" key="3">
    <source>
        <dbReference type="ARBA" id="ARBA00022833"/>
    </source>
</evidence>
<dbReference type="InterPro" id="IPR013083">
    <property type="entry name" value="Znf_RING/FYVE/PHD"/>
</dbReference>
<dbReference type="AlphaFoldDB" id="A0A7J5XUJ4"/>
<evidence type="ECO:0000259" key="6">
    <source>
        <dbReference type="PROSITE" id="PS50119"/>
    </source>
</evidence>
<dbReference type="SUPFAM" id="SSF57845">
    <property type="entry name" value="B-box zinc-binding domain"/>
    <property type="match status" value="1"/>
</dbReference>
<keyword evidence="1" id="KW-0479">Metal-binding</keyword>
<keyword evidence="3" id="KW-0862">Zinc</keyword>
<dbReference type="Pfam" id="PF13445">
    <property type="entry name" value="zf-RING_UBOX"/>
    <property type="match status" value="1"/>
</dbReference>
<dbReference type="SMART" id="SM00336">
    <property type="entry name" value="BBOX"/>
    <property type="match status" value="1"/>
</dbReference>
<dbReference type="SUPFAM" id="SSF57850">
    <property type="entry name" value="RING/U-box"/>
    <property type="match status" value="1"/>
</dbReference>
<evidence type="ECO:0000256" key="4">
    <source>
        <dbReference type="PROSITE-ProRule" id="PRU00024"/>
    </source>
</evidence>